<dbReference type="Proteomes" id="UP000266643">
    <property type="component" value="Unassembled WGS sequence"/>
</dbReference>
<dbReference type="Pfam" id="PF03184">
    <property type="entry name" value="DDE_1"/>
    <property type="match status" value="1"/>
</dbReference>
<feature type="domain" description="HTH CENPB-type" evidence="2">
    <location>
        <begin position="14"/>
        <end position="87"/>
    </location>
</feature>
<dbReference type="GO" id="GO:0003677">
    <property type="term" value="F:DNA binding"/>
    <property type="evidence" value="ECO:0007669"/>
    <property type="project" value="UniProtKB-KW"/>
</dbReference>
<protein>
    <recommendedName>
        <fullName evidence="2">HTH CENPB-type domain-containing protein</fullName>
    </recommendedName>
</protein>
<dbReference type="AlphaFoldDB" id="A0A397CT51"/>
<evidence type="ECO:0000313" key="3">
    <source>
        <dbReference type="EMBL" id="RHY52339.1"/>
    </source>
</evidence>
<dbReference type="PROSITE" id="PS51253">
    <property type="entry name" value="HTH_CENPB"/>
    <property type="match status" value="1"/>
</dbReference>
<organism evidence="3 4">
    <name type="scientific">Aphanomyces astaci</name>
    <name type="common">Crayfish plague agent</name>
    <dbReference type="NCBI Taxonomy" id="112090"/>
    <lineage>
        <taxon>Eukaryota</taxon>
        <taxon>Sar</taxon>
        <taxon>Stramenopiles</taxon>
        <taxon>Oomycota</taxon>
        <taxon>Saprolegniomycetes</taxon>
        <taxon>Saprolegniales</taxon>
        <taxon>Verrucalvaceae</taxon>
        <taxon>Aphanomyces</taxon>
    </lineage>
</organism>
<evidence type="ECO:0000313" key="4">
    <source>
        <dbReference type="Proteomes" id="UP000266643"/>
    </source>
</evidence>
<name>A0A397CT51_APHAT</name>
<proteinExistence type="predicted"/>
<dbReference type="SUPFAM" id="SSF46689">
    <property type="entry name" value="Homeodomain-like"/>
    <property type="match status" value="1"/>
</dbReference>
<keyword evidence="1" id="KW-0238">DNA-binding</keyword>
<dbReference type="EMBL" id="QUTD01006990">
    <property type="protein sequence ID" value="RHY52339.1"/>
    <property type="molecule type" value="Genomic_DNA"/>
</dbReference>
<dbReference type="InterPro" id="IPR009057">
    <property type="entry name" value="Homeodomain-like_sf"/>
</dbReference>
<dbReference type="InterPro" id="IPR006600">
    <property type="entry name" value="HTH_CenpB_DNA-bd_dom"/>
</dbReference>
<reference evidence="3 4" key="1">
    <citation type="submission" date="2018-08" db="EMBL/GenBank/DDBJ databases">
        <title>Aphanomyces genome sequencing and annotation.</title>
        <authorList>
            <person name="Minardi D."/>
            <person name="Oidtmann B."/>
            <person name="Van Der Giezen M."/>
            <person name="Studholme D.J."/>
        </authorList>
    </citation>
    <scope>NUCLEOTIDE SEQUENCE [LARGE SCALE GENOMIC DNA]</scope>
    <source>
        <strain evidence="3 4">D2</strain>
    </source>
</reference>
<sequence length="425" mass="48211">MANNPATATHKNCRPARCATTLSSEDEEQIAQWVWDVRSEGIPVSKFLLQCKALEVAKDLGLTDTQFKARPSWISGFIKRWKLAMRAKTRSGQSNLEQGEAALAVFSNRIRQLVQTEAIDDIYNADQTGINFEYIPKHTIDRCGAKTVWIRCSGHEKDRMTAMLLADNKGTKYPLFLVLKSGASKVKATVIENLTKRNGFGPVVWPEVEELHERHASRLYGNPTAWWNGHISKEFLKYHFGYRKDKNMKKILLLWDDFSAHFSDDVVACAESLDVLLEKIPPTFTWICQPADVAWMKPLKASMRVRWVTYLRHEIQNQDRSSGTFKLRPPSRDNLVEWVNEAWEAMPKSTIVRGFVKCNLINGAEVPVHEETASPTSAAEEESAAILMSMLRQMPNGDDFIQELDDTSDILDESVNFDGSNQSTE</sequence>
<dbReference type="GO" id="GO:0005634">
    <property type="term" value="C:nucleus"/>
    <property type="evidence" value="ECO:0007669"/>
    <property type="project" value="TreeGrafter"/>
</dbReference>
<dbReference type="InterPro" id="IPR050863">
    <property type="entry name" value="CenT-Element_Derived"/>
</dbReference>
<evidence type="ECO:0000256" key="1">
    <source>
        <dbReference type="ARBA" id="ARBA00023125"/>
    </source>
</evidence>
<dbReference type="InterPro" id="IPR004875">
    <property type="entry name" value="DDE_SF_endonuclease_dom"/>
</dbReference>
<dbReference type="Pfam" id="PF03221">
    <property type="entry name" value="HTH_Tnp_Tc5"/>
    <property type="match status" value="1"/>
</dbReference>
<dbReference type="PANTHER" id="PTHR19303">
    <property type="entry name" value="TRANSPOSON"/>
    <property type="match status" value="1"/>
</dbReference>
<comment type="caution">
    <text evidence="3">The sequence shown here is derived from an EMBL/GenBank/DDBJ whole genome shotgun (WGS) entry which is preliminary data.</text>
</comment>
<dbReference type="Gene3D" id="1.10.10.60">
    <property type="entry name" value="Homeodomain-like"/>
    <property type="match status" value="1"/>
</dbReference>
<dbReference type="VEuPathDB" id="FungiDB:H257_18905"/>
<dbReference type="PANTHER" id="PTHR19303:SF57">
    <property type="entry name" value="HTH CENPB-TYPE DOMAIN-CONTAINING PROTEIN"/>
    <property type="match status" value="1"/>
</dbReference>
<accession>A0A397CT51</accession>
<gene>
    <name evidence="3" type="ORF">DYB30_012751</name>
</gene>
<evidence type="ECO:0000259" key="2">
    <source>
        <dbReference type="PROSITE" id="PS51253"/>
    </source>
</evidence>